<sequence length="242" mass="26427">MRLSRFFRHRKESDPLASSDIQSVSRSHVGRFRTLNEDRILDRPDSRLWAIADGMGGHVNGSLAAETVIAHLGGLPQVQEPAAIRAAIEAANGSILEEAGGKSGTTIVALKIFDDCARIWWAGDSRAYRLRDGKVELLTRDHSLVQELVEVGEIAADEAAGHPRANVITRALGIASSIDLDVREIEVRAGDLLLLCSDGLSRSFVSDDLRNEEPIDAMADRLLRNALERDGRDNISFVLVKA</sequence>
<dbReference type="Pfam" id="PF13672">
    <property type="entry name" value="PP2C_2"/>
    <property type="match status" value="1"/>
</dbReference>
<name>A0ABS7JCG8_9SPHN</name>
<comment type="caution">
    <text evidence="2">The sequence shown here is derived from an EMBL/GenBank/DDBJ whole genome shotgun (WGS) entry which is preliminary data.</text>
</comment>
<proteinExistence type="predicted"/>
<protein>
    <submittedName>
        <fullName evidence="2">Protein phosphatase 2C domain-containing protein</fullName>
    </submittedName>
</protein>
<dbReference type="InterPro" id="IPR036457">
    <property type="entry name" value="PPM-type-like_dom_sf"/>
</dbReference>
<dbReference type="Proteomes" id="UP000776651">
    <property type="component" value="Unassembled WGS sequence"/>
</dbReference>
<dbReference type="InterPro" id="IPR001932">
    <property type="entry name" value="PPM-type_phosphatase-like_dom"/>
</dbReference>
<dbReference type="Gene3D" id="3.60.40.10">
    <property type="entry name" value="PPM-type phosphatase domain"/>
    <property type="match status" value="1"/>
</dbReference>
<dbReference type="EMBL" id="JAIGNQ010000001">
    <property type="protein sequence ID" value="MBX7487720.1"/>
    <property type="molecule type" value="Genomic_DNA"/>
</dbReference>
<evidence type="ECO:0000313" key="3">
    <source>
        <dbReference type="Proteomes" id="UP000776651"/>
    </source>
</evidence>
<gene>
    <name evidence="2" type="ORF">K3177_04255</name>
</gene>
<organism evidence="2 3">
    <name type="scientific">Qipengyuania pacifica</name>
    <dbReference type="NCBI Taxonomy" id="2860199"/>
    <lineage>
        <taxon>Bacteria</taxon>
        <taxon>Pseudomonadati</taxon>
        <taxon>Pseudomonadota</taxon>
        <taxon>Alphaproteobacteria</taxon>
        <taxon>Sphingomonadales</taxon>
        <taxon>Erythrobacteraceae</taxon>
        <taxon>Qipengyuania</taxon>
    </lineage>
</organism>
<evidence type="ECO:0000313" key="2">
    <source>
        <dbReference type="EMBL" id="MBX7487720.1"/>
    </source>
</evidence>
<feature type="domain" description="PPM-type phosphatase" evidence="1">
    <location>
        <begin position="20"/>
        <end position="242"/>
    </location>
</feature>
<accession>A0ABS7JCG8</accession>
<dbReference type="PANTHER" id="PTHR13832">
    <property type="entry name" value="PROTEIN PHOSPHATASE 2C"/>
    <property type="match status" value="1"/>
</dbReference>
<keyword evidence="3" id="KW-1185">Reference proteome</keyword>
<dbReference type="SMART" id="SM00332">
    <property type="entry name" value="PP2Cc"/>
    <property type="match status" value="1"/>
</dbReference>
<dbReference type="SUPFAM" id="SSF81606">
    <property type="entry name" value="PP2C-like"/>
    <property type="match status" value="1"/>
</dbReference>
<dbReference type="CDD" id="cd00143">
    <property type="entry name" value="PP2Cc"/>
    <property type="match status" value="1"/>
</dbReference>
<dbReference type="RefSeq" id="WP_221597185.1">
    <property type="nucleotide sequence ID" value="NZ_JAIGNQ010000001.1"/>
</dbReference>
<dbReference type="PANTHER" id="PTHR13832:SF827">
    <property type="entry name" value="PROTEIN PHOSPHATASE 1L"/>
    <property type="match status" value="1"/>
</dbReference>
<reference evidence="2 3" key="1">
    <citation type="submission" date="2021-08" db="EMBL/GenBank/DDBJ databases">
        <title>Comparative Genomics Analysis of the Genus Qipengyuania Reveals Extensive Genetic Diversity and Metabolic Versatility, Including the Description of Fifteen Novel Species.</title>
        <authorList>
            <person name="Liu Y."/>
        </authorList>
    </citation>
    <scope>NUCLEOTIDE SEQUENCE [LARGE SCALE GENOMIC DNA]</scope>
    <source>
        <strain evidence="2 3">GH25</strain>
    </source>
</reference>
<dbReference type="InterPro" id="IPR015655">
    <property type="entry name" value="PP2C"/>
</dbReference>
<evidence type="ECO:0000259" key="1">
    <source>
        <dbReference type="PROSITE" id="PS51746"/>
    </source>
</evidence>
<dbReference type="SMART" id="SM00331">
    <property type="entry name" value="PP2C_SIG"/>
    <property type="match status" value="1"/>
</dbReference>
<dbReference type="PROSITE" id="PS51746">
    <property type="entry name" value="PPM_2"/>
    <property type="match status" value="1"/>
</dbReference>